<dbReference type="RefSeq" id="WP_153451997.1">
    <property type="nucleotide sequence ID" value="NZ_BJNI01000095.1"/>
</dbReference>
<protein>
    <submittedName>
        <fullName evidence="1">Uncharacterized protein</fullName>
    </submittedName>
</protein>
<organism evidence="1 2">
    <name type="scientific">Rhizobium fredii</name>
    <name type="common">Sinorhizobium fredii</name>
    <dbReference type="NCBI Taxonomy" id="380"/>
    <lineage>
        <taxon>Bacteria</taxon>
        <taxon>Pseudomonadati</taxon>
        <taxon>Pseudomonadota</taxon>
        <taxon>Alphaproteobacteria</taxon>
        <taxon>Hyphomicrobiales</taxon>
        <taxon>Rhizobiaceae</taxon>
        <taxon>Sinorhizobium/Ensifer group</taxon>
        <taxon>Sinorhizobium</taxon>
    </lineage>
</organism>
<evidence type="ECO:0000313" key="1">
    <source>
        <dbReference type="EMBL" id="MQX12140.1"/>
    </source>
</evidence>
<dbReference type="Proteomes" id="UP000466694">
    <property type="component" value="Unassembled WGS sequence"/>
</dbReference>
<dbReference type="GeneID" id="48977837"/>
<dbReference type="EMBL" id="WISZ01000216">
    <property type="protein sequence ID" value="MQX12140.1"/>
    <property type="molecule type" value="Genomic_DNA"/>
</dbReference>
<proteinExistence type="predicted"/>
<name>A0A844AMQ0_RHIFR</name>
<accession>A0A844AMQ0</accession>
<sequence length="69" mass="7916">MPLRVNPGSGFCYFNDLACSIRLSRAKCRKRPSAIPPRRRLRNFCQKTFEKPIDADAGFMVYAPHRMGV</sequence>
<evidence type="ECO:0000313" key="2">
    <source>
        <dbReference type="Proteomes" id="UP000466694"/>
    </source>
</evidence>
<dbReference type="AlphaFoldDB" id="A0A844AMQ0"/>
<reference evidence="1 2" key="1">
    <citation type="journal article" date="2013" name="Genome Biol.">
        <title>Comparative genomics of the core and accessory genomes of 48 Sinorhizobium strains comprising five genospecies.</title>
        <authorList>
            <person name="Sugawara M."/>
            <person name="Epstein B."/>
            <person name="Badgley B.D."/>
            <person name="Unno T."/>
            <person name="Xu L."/>
            <person name="Reese J."/>
            <person name="Gyaneshwar P."/>
            <person name="Denny R."/>
            <person name="Mudge J."/>
            <person name="Bharti A.K."/>
            <person name="Farmer A.D."/>
            <person name="May G.D."/>
            <person name="Woodward J.E."/>
            <person name="Medigue C."/>
            <person name="Vallenet D."/>
            <person name="Lajus A."/>
            <person name="Rouy Z."/>
            <person name="Martinez-Vaz B."/>
            <person name="Tiffin P."/>
            <person name="Young N.D."/>
            <person name="Sadowsky M.J."/>
        </authorList>
    </citation>
    <scope>NUCLEOTIDE SEQUENCE [LARGE SCALE GENOMIC DNA]</scope>
    <source>
        <strain evidence="1 2">USDA205</strain>
    </source>
</reference>
<gene>
    <name evidence="1" type="ORF">GHK48_28915</name>
</gene>
<comment type="caution">
    <text evidence="1">The sequence shown here is derived from an EMBL/GenBank/DDBJ whole genome shotgun (WGS) entry which is preliminary data.</text>
</comment>